<feature type="domain" description="NmrA-like" evidence="3">
    <location>
        <begin position="18"/>
        <end position="130"/>
    </location>
</feature>
<dbReference type="Gene3D" id="3.40.50.720">
    <property type="entry name" value="NAD(P)-binding Rossmann-like Domain"/>
    <property type="match status" value="1"/>
</dbReference>
<keyword evidence="1" id="KW-0521">NADP</keyword>
<organism evidence="4 5">
    <name type="scientific">Lophiostoma macrostomum CBS 122681</name>
    <dbReference type="NCBI Taxonomy" id="1314788"/>
    <lineage>
        <taxon>Eukaryota</taxon>
        <taxon>Fungi</taxon>
        <taxon>Dikarya</taxon>
        <taxon>Ascomycota</taxon>
        <taxon>Pezizomycotina</taxon>
        <taxon>Dothideomycetes</taxon>
        <taxon>Pleosporomycetidae</taxon>
        <taxon>Pleosporales</taxon>
        <taxon>Lophiostomataceae</taxon>
        <taxon>Lophiostoma</taxon>
    </lineage>
</organism>
<dbReference type="SUPFAM" id="SSF51735">
    <property type="entry name" value="NAD(P)-binding Rossmann-fold domains"/>
    <property type="match status" value="1"/>
</dbReference>
<gene>
    <name evidence="4" type="ORF">K491DRAFT_604511</name>
</gene>
<keyword evidence="2" id="KW-0560">Oxidoreductase</keyword>
<dbReference type="InterPro" id="IPR036291">
    <property type="entry name" value="NAD(P)-bd_dom_sf"/>
</dbReference>
<reference evidence="4" key="1">
    <citation type="journal article" date="2020" name="Stud. Mycol.">
        <title>101 Dothideomycetes genomes: a test case for predicting lifestyles and emergence of pathogens.</title>
        <authorList>
            <person name="Haridas S."/>
            <person name="Albert R."/>
            <person name="Binder M."/>
            <person name="Bloem J."/>
            <person name="Labutti K."/>
            <person name="Salamov A."/>
            <person name="Andreopoulos B."/>
            <person name="Baker S."/>
            <person name="Barry K."/>
            <person name="Bills G."/>
            <person name="Bluhm B."/>
            <person name="Cannon C."/>
            <person name="Castanera R."/>
            <person name="Culley D."/>
            <person name="Daum C."/>
            <person name="Ezra D."/>
            <person name="Gonzalez J."/>
            <person name="Henrissat B."/>
            <person name="Kuo A."/>
            <person name="Liang C."/>
            <person name="Lipzen A."/>
            <person name="Lutzoni F."/>
            <person name="Magnuson J."/>
            <person name="Mondo S."/>
            <person name="Nolan M."/>
            <person name="Ohm R."/>
            <person name="Pangilinan J."/>
            <person name="Park H.-J."/>
            <person name="Ramirez L."/>
            <person name="Alfaro M."/>
            <person name="Sun H."/>
            <person name="Tritt A."/>
            <person name="Yoshinaga Y."/>
            <person name="Zwiers L.-H."/>
            <person name="Turgeon B."/>
            <person name="Goodwin S."/>
            <person name="Spatafora J."/>
            <person name="Crous P."/>
            <person name="Grigoriev I."/>
        </authorList>
    </citation>
    <scope>NUCLEOTIDE SEQUENCE</scope>
    <source>
        <strain evidence="4">CBS 122681</strain>
    </source>
</reference>
<keyword evidence="5" id="KW-1185">Reference proteome</keyword>
<evidence type="ECO:0000256" key="1">
    <source>
        <dbReference type="ARBA" id="ARBA00022857"/>
    </source>
</evidence>
<name>A0A6A6T0D3_9PLEO</name>
<dbReference type="OrthoDB" id="419598at2759"/>
<dbReference type="Pfam" id="PF05368">
    <property type="entry name" value="NmrA"/>
    <property type="match status" value="1"/>
</dbReference>
<dbReference type="PANTHER" id="PTHR47706">
    <property type="entry name" value="NMRA-LIKE FAMILY PROTEIN"/>
    <property type="match status" value="1"/>
</dbReference>
<protein>
    <submittedName>
        <fullName evidence="4">Putative oxidoreductase CipA</fullName>
    </submittedName>
</protein>
<accession>A0A6A6T0D3</accession>
<evidence type="ECO:0000313" key="4">
    <source>
        <dbReference type="EMBL" id="KAF2652631.1"/>
    </source>
</evidence>
<evidence type="ECO:0000256" key="2">
    <source>
        <dbReference type="ARBA" id="ARBA00023002"/>
    </source>
</evidence>
<proteinExistence type="predicted"/>
<dbReference type="AlphaFoldDB" id="A0A6A6T0D3"/>
<evidence type="ECO:0000259" key="3">
    <source>
        <dbReference type="Pfam" id="PF05368"/>
    </source>
</evidence>
<evidence type="ECO:0000313" key="5">
    <source>
        <dbReference type="Proteomes" id="UP000799324"/>
    </source>
</evidence>
<dbReference type="PANTHER" id="PTHR47706:SF7">
    <property type="entry name" value="CIPA-LIKE, PUTATIVE (AFU_ORTHOLOGUE AFUA_1G01630)-RELATED"/>
    <property type="match status" value="1"/>
</dbReference>
<dbReference type="GO" id="GO:0016491">
    <property type="term" value="F:oxidoreductase activity"/>
    <property type="evidence" value="ECO:0007669"/>
    <property type="project" value="UniProtKB-KW"/>
</dbReference>
<dbReference type="Proteomes" id="UP000799324">
    <property type="component" value="Unassembled WGS sequence"/>
</dbReference>
<dbReference type="InterPro" id="IPR051609">
    <property type="entry name" value="NmrA/Isoflavone_reductase-like"/>
</dbReference>
<dbReference type="EMBL" id="MU004397">
    <property type="protein sequence ID" value="KAF2652631.1"/>
    <property type="molecule type" value="Genomic_DNA"/>
</dbReference>
<sequence>MAKKYASQLPSGSMNRIQKVAIVGAGGQVGKFIVEALLAKGTFSITAISREGSSNTPPAGVNVASIEYEDHKTIVAALRGHDALIITMSVSAPAGQQEKLIRAAAEAEVPFIVPDHYGSDLTNQQAGDDILIAAPKKKDLALVESLGVSSWVAITCSFWYEYSLGAPGFYGIDIKSRRVTWFDDGQQRLHTTTWPQVGRTVAETLSLPVYPKDSADSSATLSNYANSSVYVSSFTANQREMFDSVKRVTKTSDSDWKFNSEPAKKRFVEAKKELFSTGNRSAFPRMLYTRFFTDDGAGLYEDKHGLDNEKLGLPKEDIDEYTKKAVELAESDYYAKMFPPG</sequence>
<dbReference type="InterPro" id="IPR008030">
    <property type="entry name" value="NmrA-like"/>
</dbReference>